<dbReference type="Pfam" id="PF00566">
    <property type="entry name" value="RabGAP-TBC"/>
    <property type="match status" value="1"/>
</dbReference>
<dbReference type="PROSITE" id="PS50086">
    <property type="entry name" value="TBC_RABGAP"/>
    <property type="match status" value="1"/>
</dbReference>
<organism evidence="4 5">
    <name type="scientific">Rhipicephalus microplus</name>
    <name type="common">Cattle tick</name>
    <name type="synonym">Boophilus microplus</name>
    <dbReference type="NCBI Taxonomy" id="6941"/>
    <lineage>
        <taxon>Eukaryota</taxon>
        <taxon>Metazoa</taxon>
        <taxon>Ecdysozoa</taxon>
        <taxon>Arthropoda</taxon>
        <taxon>Chelicerata</taxon>
        <taxon>Arachnida</taxon>
        <taxon>Acari</taxon>
        <taxon>Parasitiformes</taxon>
        <taxon>Ixodida</taxon>
        <taxon>Ixodoidea</taxon>
        <taxon>Ixodidae</taxon>
        <taxon>Rhipicephalinae</taxon>
        <taxon>Rhipicephalus</taxon>
        <taxon>Boophilus</taxon>
    </lineage>
</organism>
<dbReference type="GO" id="GO:0005789">
    <property type="term" value="C:endoplasmic reticulum membrane"/>
    <property type="evidence" value="ECO:0007669"/>
    <property type="project" value="TreeGrafter"/>
</dbReference>
<sequence length="347" mass="39473">MSSGVCIAERQEERLGERAPSSKEIKVLSETGFDRVSDMGAPDDLPEHERAYQSEAETVEDKDAEVKHDDGIDWALVSRKRRMIERALADGSTVGLKMAAVEELGLICDDYRRLVWPRIGGVNVYETSPRPSLAEIEQHAYYSQVVLDVKRSLKRFPPSIAEGQRIALQDRLVFMIMRVLMKNPELHYYQGYHDICVTILLVLGEEIGFLLVDRLSCSNLRRFMDKTMARTADMLEHIYPLLGHECPELRDFLDRAQAVVLHARDEILALDCDMAPVHSYLSRLVEGDLPFEKLIVHARELLEEHPPSELQAELARTRRRDGTRTPRRGGTEPRKAVALCAIRGCSR</sequence>
<gene>
    <name evidence="4" type="ORF">HPB51_009167</name>
</gene>
<dbReference type="FunFam" id="1.10.8.1310:FF:000001">
    <property type="entry name" value="TBC1 domain family, member 20"/>
    <property type="match status" value="1"/>
</dbReference>
<dbReference type="Gene3D" id="1.10.472.80">
    <property type="entry name" value="Ypt/Rab-GAP domain of gyp1p, domain 3"/>
    <property type="match status" value="1"/>
</dbReference>
<proteinExistence type="predicted"/>
<evidence type="ECO:0000256" key="1">
    <source>
        <dbReference type="ARBA" id="ARBA00022468"/>
    </source>
</evidence>
<evidence type="ECO:0000256" key="2">
    <source>
        <dbReference type="SAM" id="MobiDB-lite"/>
    </source>
</evidence>
<feature type="region of interest" description="Disordered" evidence="2">
    <location>
        <begin position="1"/>
        <end position="23"/>
    </location>
</feature>
<dbReference type="Gene3D" id="1.10.8.1310">
    <property type="match status" value="1"/>
</dbReference>
<dbReference type="GO" id="GO:0005096">
    <property type="term" value="F:GTPase activator activity"/>
    <property type="evidence" value="ECO:0007669"/>
    <property type="project" value="UniProtKB-KW"/>
</dbReference>
<feature type="compositionally biased region" description="Basic and acidic residues" evidence="2">
    <location>
        <begin position="9"/>
        <end position="23"/>
    </location>
</feature>
<reference evidence="4" key="1">
    <citation type="journal article" date="2020" name="Cell">
        <title>Large-Scale Comparative Analyses of Tick Genomes Elucidate Their Genetic Diversity and Vector Capacities.</title>
        <authorList>
            <consortium name="Tick Genome and Microbiome Consortium (TIGMIC)"/>
            <person name="Jia N."/>
            <person name="Wang J."/>
            <person name="Shi W."/>
            <person name="Du L."/>
            <person name="Sun Y."/>
            <person name="Zhan W."/>
            <person name="Jiang J.F."/>
            <person name="Wang Q."/>
            <person name="Zhang B."/>
            <person name="Ji P."/>
            <person name="Bell-Sakyi L."/>
            <person name="Cui X.M."/>
            <person name="Yuan T.T."/>
            <person name="Jiang B.G."/>
            <person name="Yang W.F."/>
            <person name="Lam T.T."/>
            <person name="Chang Q.C."/>
            <person name="Ding S.J."/>
            <person name="Wang X.J."/>
            <person name="Zhu J.G."/>
            <person name="Ruan X.D."/>
            <person name="Zhao L."/>
            <person name="Wei J.T."/>
            <person name="Ye R.Z."/>
            <person name="Que T.C."/>
            <person name="Du C.H."/>
            <person name="Zhou Y.H."/>
            <person name="Cheng J.X."/>
            <person name="Dai P.F."/>
            <person name="Guo W.B."/>
            <person name="Han X.H."/>
            <person name="Huang E.J."/>
            <person name="Li L.F."/>
            <person name="Wei W."/>
            <person name="Gao Y.C."/>
            <person name="Liu J.Z."/>
            <person name="Shao H.Z."/>
            <person name="Wang X."/>
            <person name="Wang C.C."/>
            <person name="Yang T.C."/>
            <person name="Huo Q.B."/>
            <person name="Li W."/>
            <person name="Chen H.Y."/>
            <person name="Chen S.E."/>
            <person name="Zhou L.G."/>
            <person name="Ni X.B."/>
            <person name="Tian J.H."/>
            <person name="Sheng Y."/>
            <person name="Liu T."/>
            <person name="Pan Y.S."/>
            <person name="Xia L.Y."/>
            <person name="Li J."/>
            <person name="Zhao F."/>
            <person name="Cao W.C."/>
        </authorList>
    </citation>
    <scope>NUCLEOTIDE SEQUENCE</scope>
    <source>
        <strain evidence="4">Rmic-2018</strain>
    </source>
</reference>
<dbReference type="GO" id="GO:0006888">
    <property type="term" value="P:endoplasmic reticulum to Golgi vesicle-mediated transport"/>
    <property type="evidence" value="ECO:0007669"/>
    <property type="project" value="TreeGrafter"/>
</dbReference>
<evidence type="ECO:0000313" key="4">
    <source>
        <dbReference type="EMBL" id="KAH8039911.1"/>
    </source>
</evidence>
<feature type="region of interest" description="Disordered" evidence="2">
    <location>
        <begin position="308"/>
        <end position="334"/>
    </location>
</feature>
<dbReference type="EMBL" id="JABSTU010000001">
    <property type="protein sequence ID" value="KAH8039911.1"/>
    <property type="molecule type" value="Genomic_DNA"/>
</dbReference>
<dbReference type="InterPro" id="IPR035969">
    <property type="entry name" value="Rab-GAP_TBC_sf"/>
</dbReference>
<evidence type="ECO:0000313" key="5">
    <source>
        <dbReference type="Proteomes" id="UP000821866"/>
    </source>
</evidence>
<dbReference type="VEuPathDB" id="VectorBase:LOC119181862"/>
<dbReference type="PANTHER" id="PTHR20913:SF7">
    <property type="entry name" value="RE60063P"/>
    <property type="match status" value="1"/>
</dbReference>
<dbReference type="InterPro" id="IPR000195">
    <property type="entry name" value="Rab-GAP-TBC_dom"/>
</dbReference>
<evidence type="ECO:0000259" key="3">
    <source>
        <dbReference type="PROSITE" id="PS50086"/>
    </source>
</evidence>
<dbReference type="Proteomes" id="UP000821866">
    <property type="component" value="Chromosome 1"/>
</dbReference>
<dbReference type="InterPro" id="IPR045913">
    <property type="entry name" value="TBC20/Gyp8-like"/>
</dbReference>
<comment type="caution">
    <text evidence="4">The sequence shown here is derived from an EMBL/GenBank/DDBJ whole genome shotgun (WGS) entry which is preliminary data.</text>
</comment>
<accession>A0A9J6F095</accession>
<dbReference type="AlphaFoldDB" id="A0A9J6F095"/>
<feature type="domain" description="Rab-GAP TBC" evidence="3">
    <location>
        <begin position="106"/>
        <end position="305"/>
    </location>
</feature>
<dbReference type="PANTHER" id="PTHR20913">
    <property type="entry name" value="TBC1 DOMAIN FAMILY MEMBER 20/GTPASE"/>
    <property type="match status" value="1"/>
</dbReference>
<name>A0A9J6F095_RHIMP</name>
<protein>
    <recommendedName>
        <fullName evidence="3">Rab-GAP TBC domain-containing protein</fullName>
    </recommendedName>
</protein>
<dbReference type="SUPFAM" id="SSF47923">
    <property type="entry name" value="Ypt/Rab-GAP domain of gyp1p"/>
    <property type="match status" value="1"/>
</dbReference>
<keyword evidence="5" id="KW-1185">Reference proteome</keyword>
<reference evidence="4" key="2">
    <citation type="submission" date="2021-09" db="EMBL/GenBank/DDBJ databases">
        <authorList>
            <person name="Jia N."/>
            <person name="Wang J."/>
            <person name="Shi W."/>
            <person name="Du L."/>
            <person name="Sun Y."/>
            <person name="Zhan W."/>
            <person name="Jiang J."/>
            <person name="Wang Q."/>
            <person name="Zhang B."/>
            <person name="Ji P."/>
            <person name="Sakyi L.B."/>
            <person name="Cui X."/>
            <person name="Yuan T."/>
            <person name="Jiang B."/>
            <person name="Yang W."/>
            <person name="Lam T.T.-Y."/>
            <person name="Chang Q."/>
            <person name="Ding S."/>
            <person name="Wang X."/>
            <person name="Zhu J."/>
            <person name="Ruan X."/>
            <person name="Zhao L."/>
            <person name="Wei J."/>
            <person name="Que T."/>
            <person name="Du C."/>
            <person name="Cheng J."/>
            <person name="Dai P."/>
            <person name="Han X."/>
            <person name="Huang E."/>
            <person name="Gao Y."/>
            <person name="Liu J."/>
            <person name="Shao H."/>
            <person name="Ye R."/>
            <person name="Li L."/>
            <person name="Wei W."/>
            <person name="Wang X."/>
            <person name="Wang C."/>
            <person name="Huo Q."/>
            <person name="Li W."/>
            <person name="Guo W."/>
            <person name="Chen H."/>
            <person name="Chen S."/>
            <person name="Zhou L."/>
            <person name="Zhou L."/>
            <person name="Ni X."/>
            <person name="Tian J."/>
            <person name="Zhou Y."/>
            <person name="Sheng Y."/>
            <person name="Liu T."/>
            <person name="Pan Y."/>
            <person name="Xia L."/>
            <person name="Li J."/>
            <person name="Zhao F."/>
            <person name="Cao W."/>
        </authorList>
    </citation>
    <scope>NUCLEOTIDE SEQUENCE</scope>
    <source>
        <strain evidence="4">Rmic-2018</strain>
        <tissue evidence="4">Larvae</tissue>
    </source>
</reference>
<keyword evidence="1" id="KW-0343">GTPase activation</keyword>
<feature type="compositionally biased region" description="Basic and acidic residues" evidence="2">
    <location>
        <begin position="320"/>
        <end position="334"/>
    </location>
</feature>